<dbReference type="EMBL" id="CDMZ01001215">
    <property type="protein sequence ID" value="CEM29205.1"/>
    <property type="molecule type" value="Genomic_DNA"/>
</dbReference>
<feature type="region of interest" description="Disordered" evidence="2">
    <location>
        <begin position="339"/>
        <end position="374"/>
    </location>
</feature>
<feature type="region of interest" description="Disordered" evidence="2">
    <location>
        <begin position="577"/>
        <end position="640"/>
    </location>
</feature>
<feature type="compositionally biased region" description="Polar residues" evidence="2">
    <location>
        <begin position="577"/>
        <end position="587"/>
    </location>
</feature>
<protein>
    <submittedName>
        <fullName evidence="3">Uncharacterized protein</fullName>
    </submittedName>
</protein>
<feature type="compositionally biased region" description="Basic and acidic residues" evidence="2">
    <location>
        <begin position="610"/>
        <end position="619"/>
    </location>
</feature>
<feature type="region of interest" description="Disordered" evidence="2">
    <location>
        <begin position="664"/>
        <end position="707"/>
    </location>
</feature>
<dbReference type="AlphaFoldDB" id="A0A0G4GHN0"/>
<gene>
    <name evidence="3" type="ORF">Cvel_667</name>
</gene>
<feature type="region of interest" description="Disordered" evidence="2">
    <location>
        <begin position="164"/>
        <end position="195"/>
    </location>
</feature>
<evidence type="ECO:0000313" key="3">
    <source>
        <dbReference type="EMBL" id="CEM29205.1"/>
    </source>
</evidence>
<feature type="compositionally biased region" description="Basic and acidic residues" evidence="2">
    <location>
        <begin position="358"/>
        <end position="374"/>
    </location>
</feature>
<evidence type="ECO:0000256" key="2">
    <source>
        <dbReference type="SAM" id="MobiDB-lite"/>
    </source>
</evidence>
<proteinExistence type="predicted"/>
<feature type="compositionally biased region" description="Basic and acidic residues" evidence="2">
    <location>
        <begin position="178"/>
        <end position="192"/>
    </location>
</feature>
<name>A0A0G4GHN0_9ALVE</name>
<dbReference type="VEuPathDB" id="CryptoDB:Cvel_667"/>
<reference evidence="3" key="1">
    <citation type="submission" date="2014-11" db="EMBL/GenBank/DDBJ databases">
        <authorList>
            <person name="Otto D Thomas"/>
            <person name="Naeem Raeece"/>
        </authorList>
    </citation>
    <scope>NUCLEOTIDE SEQUENCE</scope>
</reference>
<keyword evidence="1" id="KW-0175">Coiled coil</keyword>
<feature type="compositionally biased region" description="Polar residues" evidence="2">
    <location>
        <begin position="819"/>
        <end position="833"/>
    </location>
</feature>
<accession>A0A0G4GHN0</accession>
<organism evidence="3">
    <name type="scientific">Chromera velia CCMP2878</name>
    <dbReference type="NCBI Taxonomy" id="1169474"/>
    <lineage>
        <taxon>Eukaryota</taxon>
        <taxon>Sar</taxon>
        <taxon>Alveolata</taxon>
        <taxon>Colpodellida</taxon>
        <taxon>Chromeraceae</taxon>
        <taxon>Chromera</taxon>
    </lineage>
</organism>
<sequence length="929" mass="101107">MSEDKESVAKERQEANLPSWLKKSLLASRALEQKINTVKKDAQRLGESLHSFETKIQRDSEREKEEEERRRRLAEEREERLARMEDLWPAILDFLPSDALLKSRVVGRRLARLAGLNSPQWILLCTRRWGDEFVEGERKCPSLDNLKGDDKLTALRTLRGALSSGASAGGGVSVSSSSEKRGGETKKEERGRSLAGQWRALKSREDLMRTVLFRQQKLHFPAHVNTQRTDVLYCLSFLTRASAAALVLWLSAWRSRNFSFQARGGTSVTSLTEKAEQKGGARIPSGFFELEGFLEESQAVRTLLALAEVHSVYCCRAATLILGNLLALPPTLSASYSVASENVESGGGKEEDEEEEKDGPREGEGKRKERASALKERDNILPSGAVWGRRFRGEFEKAGGPVRLRSLLENPNEDAACAVARAFVLYWRAPACPGDVLYGSIERHLYFDASRSRDPEGNRLDAERRGQRFLQEGIREGLCAETGWSGVVLRPNGEQSGRLRVKLWSAGRRVETLAKAMHCKGGGGVRSTAEERETVELMGDGRFWESHGSGGLLFAGADSGSRSVRFSLKGRASSATPSSVHLSISQSSEEEVGERDEQRRGLDELALLGMERDREEERGGGSLAEGGSHESPDRPSVSLSSLPIVLPSEVTLFVGLPPCEEIGEKTPEKAVTGNARVGPGSEYASRERGGGWLDRSASTRSASSSEGLDVLSSSWQSGGVGDGLSSFEEQASASFDGKIASTDLPEDFSLRQKEAGMGVGCGALSHRLGSFSRSPAAASGSSFLLPESRRCQWEQVPSPGVPPLPVGAGSFSRSPAAASGSNRFATRSSNSVSPGADCSRGAPRQGGRGSSCFDLQPDAEDFLHFGPEDFKVIKLPWKAFLYPRVPVLSASTALVRASPKSVAQPQLKAHEVEVLVWDLEEKSHFFNGI</sequence>
<feature type="region of interest" description="Disordered" evidence="2">
    <location>
        <begin position="805"/>
        <end position="851"/>
    </location>
</feature>
<evidence type="ECO:0000256" key="1">
    <source>
        <dbReference type="SAM" id="Coils"/>
    </source>
</evidence>
<feature type="coiled-coil region" evidence="1">
    <location>
        <begin position="56"/>
        <end position="84"/>
    </location>
</feature>
<feature type="compositionally biased region" description="Low complexity" evidence="2">
    <location>
        <begin position="695"/>
        <end position="707"/>
    </location>
</feature>